<dbReference type="Proteomes" id="UP001152561">
    <property type="component" value="Unassembled WGS sequence"/>
</dbReference>
<feature type="compositionally biased region" description="Basic and acidic residues" evidence="1">
    <location>
        <begin position="179"/>
        <end position="190"/>
    </location>
</feature>
<feature type="region of interest" description="Disordered" evidence="1">
    <location>
        <begin position="1"/>
        <end position="74"/>
    </location>
</feature>
<feature type="compositionally biased region" description="Low complexity" evidence="1">
    <location>
        <begin position="27"/>
        <end position="43"/>
    </location>
</feature>
<evidence type="ECO:0000313" key="2">
    <source>
        <dbReference type="EMBL" id="KAJ8543264.1"/>
    </source>
</evidence>
<accession>A0A9Q1LU64</accession>
<dbReference type="Pfam" id="PF05623">
    <property type="entry name" value="DUF789"/>
    <property type="match status" value="1"/>
</dbReference>
<evidence type="ECO:0000256" key="1">
    <source>
        <dbReference type="SAM" id="MobiDB-lite"/>
    </source>
</evidence>
<dbReference type="PANTHER" id="PTHR31343:SF4">
    <property type="entry name" value="DUF789 DOMAIN-CONTAINING PROTEIN"/>
    <property type="match status" value="1"/>
</dbReference>
<feature type="region of interest" description="Disordered" evidence="1">
    <location>
        <begin position="171"/>
        <end position="202"/>
    </location>
</feature>
<sequence length="419" mass="47151">MSGSGSFAVSRSHSGDRFYNPPAMRRQQQMLLQQQQQQKQQLQRVTKAEAATAEMANRTDSDDSTTTLSKTPSVCSASLPRPRVNVTNLDRLMESVTPFVPAQHFTEVNVRGRRSREAESNLYYCLGDLWEAFSEWSVYGVGVPILLNVKDSIIQYYVPFLSGIQLYVDPSKPSSRLRRPGEEGDADSSRETSSGGSSDFEVERWSKSSSDGLQNQHSLVNLNAQRLNRLSLKDKAVTGSSSDEAEISNSLGQLMFEYLEHEQPHHRRPLADKIEALASQFPELKKCRSCDLLPSSWISVAWYPIYRIPMGPTLRDLDASFLTFHSLSTQTRASSTVQPRYHGATGRKVLGNVNACSRISLPVFGLATYKLKSSILSPCGPHESEQENSLLQAAESWLRRLHVILPDYQFFRLHYSPWR</sequence>
<protein>
    <submittedName>
        <fullName evidence="2">Uncharacterized protein</fullName>
    </submittedName>
</protein>
<keyword evidence="3" id="KW-1185">Reference proteome</keyword>
<feature type="compositionally biased region" description="Polar residues" evidence="1">
    <location>
        <begin position="1"/>
        <end position="12"/>
    </location>
</feature>
<evidence type="ECO:0000313" key="3">
    <source>
        <dbReference type="Proteomes" id="UP001152561"/>
    </source>
</evidence>
<dbReference type="AlphaFoldDB" id="A0A9Q1LU64"/>
<reference evidence="3" key="1">
    <citation type="journal article" date="2023" name="Proc. Natl. Acad. Sci. U.S.A.">
        <title>Genomic and structural basis for evolution of tropane alkaloid biosynthesis.</title>
        <authorList>
            <person name="Wanga Y.-J."/>
            <person name="Taina T."/>
            <person name="Yua J.-Y."/>
            <person name="Lia J."/>
            <person name="Xua B."/>
            <person name="Chenc J."/>
            <person name="D'Auriad J.C."/>
            <person name="Huanga J.-P."/>
            <person name="Huanga S.-X."/>
        </authorList>
    </citation>
    <scope>NUCLEOTIDE SEQUENCE [LARGE SCALE GENOMIC DNA]</scope>
    <source>
        <strain evidence="3">cv. KIB-2019</strain>
    </source>
</reference>
<dbReference type="PANTHER" id="PTHR31343">
    <property type="entry name" value="T15D22.8"/>
    <property type="match status" value="1"/>
</dbReference>
<gene>
    <name evidence="2" type="ORF">K7X08_005787</name>
</gene>
<proteinExistence type="predicted"/>
<comment type="caution">
    <text evidence="2">The sequence shown here is derived from an EMBL/GenBank/DDBJ whole genome shotgun (WGS) entry which is preliminary data.</text>
</comment>
<dbReference type="EMBL" id="JAJAGQ010000014">
    <property type="protein sequence ID" value="KAJ8543264.1"/>
    <property type="molecule type" value="Genomic_DNA"/>
</dbReference>
<name>A0A9Q1LU64_9SOLA</name>
<dbReference type="OrthoDB" id="1716402at2759"/>
<organism evidence="2 3">
    <name type="scientific">Anisodus acutangulus</name>
    <dbReference type="NCBI Taxonomy" id="402998"/>
    <lineage>
        <taxon>Eukaryota</taxon>
        <taxon>Viridiplantae</taxon>
        <taxon>Streptophyta</taxon>
        <taxon>Embryophyta</taxon>
        <taxon>Tracheophyta</taxon>
        <taxon>Spermatophyta</taxon>
        <taxon>Magnoliopsida</taxon>
        <taxon>eudicotyledons</taxon>
        <taxon>Gunneridae</taxon>
        <taxon>Pentapetalae</taxon>
        <taxon>asterids</taxon>
        <taxon>lamiids</taxon>
        <taxon>Solanales</taxon>
        <taxon>Solanaceae</taxon>
        <taxon>Solanoideae</taxon>
        <taxon>Hyoscyameae</taxon>
        <taxon>Anisodus</taxon>
    </lineage>
</organism>
<dbReference type="InterPro" id="IPR008507">
    <property type="entry name" value="DUF789"/>
</dbReference>